<dbReference type="GO" id="GO:0030288">
    <property type="term" value="C:outer membrane-bounded periplasmic space"/>
    <property type="evidence" value="ECO:0007669"/>
    <property type="project" value="TreeGrafter"/>
</dbReference>
<feature type="domain" description="SPOR" evidence="3">
    <location>
        <begin position="184"/>
        <end position="263"/>
    </location>
</feature>
<evidence type="ECO:0000256" key="1">
    <source>
        <dbReference type="ARBA" id="ARBA00022801"/>
    </source>
</evidence>
<organism evidence="4 5">
    <name type="scientific">Lentibacillus amyloliquefaciens</name>
    <dbReference type="NCBI Taxonomy" id="1472767"/>
    <lineage>
        <taxon>Bacteria</taxon>
        <taxon>Bacillati</taxon>
        <taxon>Bacillota</taxon>
        <taxon>Bacilli</taxon>
        <taxon>Bacillales</taxon>
        <taxon>Bacillaceae</taxon>
        <taxon>Lentibacillus</taxon>
    </lineage>
</organism>
<keyword evidence="5" id="KW-1185">Reference proteome</keyword>
<gene>
    <name evidence="4" type="ORF">AOX59_07970</name>
</gene>
<dbReference type="Gene3D" id="3.30.70.1070">
    <property type="entry name" value="Sporulation related repeat"/>
    <property type="match status" value="1"/>
</dbReference>
<dbReference type="PROSITE" id="PS51724">
    <property type="entry name" value="SPOR"/>
    <property type="match status" value="1"/>
</dbReference>
<evidence type="ECO:0000256" key="2">
    <source>
        <dbReference type="SAM" id="MobiDB-lite"/>
    </source>
</evidence>
<protein>
    <submittedName>
        <fullName evidence="4">N-acetylmuramoyl-L-alanine amidase</fullName>
    </submittedName>
</protein>
<dbReference type="Pfam" id="PF01520">
    <property type="entry name" value="Amidase_3"/>
    <property type="match status" value="1"/>
</dbReference>
<sequence>MKLYLDPGHGGSDPGAQGNGINEKSLNLDIALRIRNVLTHDYKGVHVRMSRSDDRTKSLRERTNEANAWGADFYLSIHCNSFNGVARGYEDFIHSSLTDASKTAAFQKTIHHEIMKVNQLSDRGRKKRNFHVLRETAMPALLTENGFIDNTHDARLMADPEWRQSVARGHVNGLAKAFKLKLTTSSKALYKVIAGGFHSNDNAKKRVKQLGSHDIDVFITETTISGKPWYRIQAGAFSSRKNAEAQLKAVRGAGIDDAYITAKKR</sequence>
<dbReference type="InterPro" id="IPR050695">
    <property type="entry name" value="N-acetylmuramoyl_amidase_3"/>
</dbReference>
<evidence type="ECO:0000259" key="3">
    <source>
        <dbReference type="PROSITE" id="PS51724"/>
    </source>
</evidence>
<name>A0A0U4EZ38_9BACI</name>
<evidence type="ECO:0000313" key="4">
    <source>
        <dbReference type="EMBL" id="ALX48551.1"/>
    </source>
</evidence>
<dbReference type="OrthoDB" id="9763643at2"/>
<dbReference type="RefSeq" id="WP_068444326.1">
    <property type="nucleotide sequence ID" value="NZ_CP013862.1"/>
</dbReference>
<dbReference type="SUPFAM" id="SSF53187">
    <property type="entry name" value="Zn-dependent exopeptidases"/>
    <property type="match status" value="1"/>
</dbReference>
<dbReference type="STRING" id="1472767.AOX59_07970"/>
<reference evidence="4 5" key="1">
    <citation type="submission" date="2016-01" db="EMBL/GenBank/DDBJ databases">
        <title>Complete genome sequence of strain Lentibacillus amyloliquefaciens LAM0015T isolated from saline sediment.</title>
        <authorList>
            <person name="Wang J.-L."/>
            <person name="He M.-X."/>
        </authorList>
    </citation>
    <scope>NUCLEOTIDE SEQUENCE [LARGE SCALE GENOMIC DNA]</scope>
    <source>
        <strain evidence="4 5">LAM0015</strain>
    </source>
</reference>
<dbReference type="GO" id="GO:0009253">
    <property type="term" value="P:peptidoglycan catabolic process"/>
    <property type="evidence" value="ECO:0007669"/>
    <property type="project" value="InterPro"/>
</dbReference>
<dbReference type="SMART" id="SM00646">
    <property type="entry name" value="Ami_3"/>
    <property type="match status" value="1"/>
</dbReference>
<dbReference type="Gene3D" id="3.40.630.40">
    <property type="entry name" value="Zn-dependent exopeptidases"/>
    <property type="match status" value="1"/>
</dbReference>
<dbReference type="AlphaFoldDB" id="A0A0U4EZ38"/>
<dbReference type="CDD" id="cd02696">
    <property type="entry name" value="MurNAc-LAA"/>
    <property type="match status" value="1"/>
</dbReference>
<accession>A0A0U4EZ38</accession>
<dbReference type="InterPro" id="IPR036680">
    <property type="entry name" value="SPOR-like_sf"/>
</dbReference>
<proteinExistence type="predicted"/>
<feature type="region of interest" description="Disordered" evidence="2">
    <location>
        <begin position="1"/>
        <end position="20"/>
    </location>
</feature>
<dbReference type="EMBL" id="CP013862">
    <property type="protein sequence ID" value="ALX48551.1"/>
    <property type="molecule type" value="Genomic_DNA"/>
</dbReference>
<dbReference type="GO" id="GO:0042834">
    <property type="term" value="F:peptidoglycan binding"/>
    <property type="evidence" value="ECO:0007669"/>
    <property type="project" value="InterPro"/>
</dbReference>
<dbReference type="Pfam" id="PF05036">
    <property type="entry name" value="SPOR"/>
    <property type="match status" value="1"/>
</dbReference>
<keyword evidence="1" id="KW-0378">Hydrolase</keyword>
<dbReference type="GO" id="GO:0008745">
    <property type="term" value="F:N-acetylmuramoyl-L-alanine amidase activity"/>
    <property type="evidence" value="ECO:0007669"/>
    <property type="project" value="InterPro"/>
</dbReference>
<evidence type="ECO:0000313" key="5">
    <source>
        <dbReference type="Proteomes" id="UP000050331"/>
    </source>
</evidence>
<dbReference type="Proteomes" id="UP000050331">
    <property type="component" value="Chromosome"/>
</dbReference>
<dbReference type="InterPro" id="IPR007730">
    <property type="entry name" value="SPOR-like_dom"/>
</dbReference>
<dbReference type="SUPFAM" id="SSF110997">
    <property type="entry name" value="Sporulation related repeat"/>
    <property type="match status" value="1"/>
</dbReference>
<dbReference type="KEGG" id="lao:AOX59_07970"/>
<dbReference type="PANTHER" id="PTHR30404">
    <property type="entry name" value="N-ACETYLMURAMOYL-L-ALANINE AMIDASE"/>
    <property type="match status" value="1"/>
</dbReference>
<dbReference type="PANTHER" id="PTHR30404:SF0">
    <property type="entry name" value="N-ACETYLMURAMOYL-L-ALANINE AMIDASE AMIC"/>
    <property type="match status" value="1"/>
</dbReference>
<dbReference type="InterPro" id="IPR002508">
    <property type="entry name" value="MurNAc-LAA_cat"/>
</dbReference>